<reference evidence="1 2" key="1">
    <citation type="submission" date="2019-01" db="EMBL/GenBank/DDBJ databases">
        <title>Genome sequence of the Antarctic species Gelidibacter gilvus ACAM 158(T).</title>
        <authorList>
            <person name="Bowman J.P."/>
        </authorList>
    </citation>
    <scope>NUCLEOTIDE SEQUENCE [LARGE SCALE GENOMIC DNA]</scope>
    <source>
        <strain evidence="1 2">IC158</strain>
    </source>
</reference>
<name>A0A4Q0XJH6_9FLAO</name>
<dbReference type="EMBL" id="SDDZ01000003">
    <property type="protein sequence ID" value="RXJ50432.1"/>
    <property type="molecule type" value="Genomic_DNA"/>
</dbReference>
<accession>A0A4Q0XJH6</accession>
<dbReference type="AlphaFoldDB" id="A0A4Q0XJH6"/>
<organism evidence="1 2">
    <name type="scientific">Gelidibacter gilvus</name>
    <dbReference type="NCBI Taxonomy" id="59602"/>
    <lineage>
        <taxon>Bacteria</taxon>
        <taxon>Pseudomonadati</taxon>
        <taxon>Bacteroidota</taxon>
        <taxon>Flavobacteriia</taxon>
        <taxon>Flavobacteriales</taxon>
        <taxon>Flavobacteriaceae</taxon>
        <taxon>Gelidibacter</taxon>
    </lineage>
</organism>
<proteinExistence type="predicted"/>
<protein>
    <submittedName>
        <fullName evidence="1">PglZ domain-containing protein</fullName>
    </submittedName>
</protein>
<dbReference type="RefSeq" id="WP_129016551.1">
    <property type="nucleotide sequence ID" value="NZ_SDDZ01000003.1"/>
</dbReference>
<gene>
    <name evidence="1" type="ORF">ESZ48_06590</name>
</gene>
<dbReference type="Pfam" id="PF08665">
    <property type="entry name" value="PglZ"/>
    <property type="match status" value="1"/>
</dbReference>
<dbReference type="OrthoDB" id="9769734at2"/>
<sequence>MIDTWFNKDLEKIFADHSITVFIDESKEAAFLLNTIDKQITIFEVNTDLEELKVKYDIEKADDPNKKYLLYSHRPIEELKFIREYCETNGRVEIKYLQNYVKEKVHKQLNLNLNLDKEELISAAKISVGKDQTYWMDLSHKGSSEIFDLQKELLPFLDNPKSHLNKYDKKTQEIFFKKVYELIGQSYINKPPATLATEVVNHLLEGLANNNPNPILLEVYKTWLDSQSYQKSFIGYLKKYKLAEKSDMFKVHPSHPFLSIDELWLRKLGENISDKKFIADFIPKINQRIADRVVKNLDIKFWSPIKTLLEFDEKNINQLASLDECISFYTEHFYKLDNAIRKLYTEFLNKRDLLEPIQGYYKNTVTLFLDKWFKYIDDYTPNQLGTIQKILDENTAKTAVVVGDGISYEFSKDIIKRVSNDYQLDKEPQYMFAGLPSITEHNMSQLYVASGEIMAKKTDREAYLKKANSDKNIGFIDLDKVSEQTDNEHYLICSHKDPDKLGETYQQKALVHFDSVATLYANKIEQLLRNGYQNVYLLTDHGFVLTGILEDSDKIEVNFDGKVEKNERYIRTAEKQSINIDLLHEEGLEYKSNNYCYFAKRLGPFKTPGVYGFSHGGLSPQETIIPFLKWTHLHTDGDSLGVTISNKSSLTEVLGDLFSIHLMAESTTKNLFTTERKIILMFFSEGGKINESEVFVIERDKLFKKEYSFGNHSILEVKVMDALTKEQLDKVTIKQSKARDLGGLL</sequence>
<evidence type="ECO:0000313" key="2">
    <source>
        <dbReference type="Proteomes" id="UP000289792"/>
    </source>
</evidence>
<dbReference type="Proteomes" id="UP000289792">
    <property type="component" value="Unassembled WGS sequence"/>
</dbReference>
<keyword evidence="2" id="KW-1185">Reference proteome</keyword>
<evidence type="ECO:0000313" key="1">
    <source>
        <dbReference type="EMBL" id="RXJ50432.1"/>
    </source>
</evidence>
<comment type="caution">
    <text evidence="1">The sequence shown here is derived from an EMBL/GenBank/DDBJ whole genome shotgun (WGS) entry which is preliminary data.</text>
</comment>